<sequence length="153" mass="17335">MAHDIPTGSGNSILERMNRQEQAFSQLMERLGDLPAGYVLVADLREIKAISTVLREHIRMVDATLDSLRATHSFVIGREVRRLKLELKEHGYRIKAVNSEAQPVLGVVSMELTLGLWSGKCSLMAVPLDEFDLNWGRSSWLQTKSFQFHIWTA</sequence>
<accession>A0ABD2YAQ8</accession>
<keyword evidence="2" id="KW-1185">Reference proteome</keyword>
<evidence type="ECO:0000313" key="1">
    <source>
        <dbReference type="EMBL" id="KAL3504083.1"/>
    </source>
</evidence>
<organism evidence="1 2">
    <name type="scientific">Cinchona calisaya</name>
    <dbReference type="NCBI Taxonomy" id="153742"/>
    <lineage>
        <taxon>Eukaryota</taxon>
        <taxon>Viridiplantae</taxon>
        <taxon>Streptophyta</taxon>
        <taxon>Embryophyta</taxon>
        <taxon>Tracheophyta</taxon>
        <taxon>Spermatophyta</taxon>
        <taxon>Magnoliopsida</taxon>
        <taxon>eudicotyledons</taxon>
        <taxon>Gunneridae</taxon>
        <taxon>Pentapetalae</taxon>
        <taxon>asterids</taxon>
        <taxon>lamiids</taxon>
        <taxon>Gentianales</taxon>
        <taxon>Rubiaceae</taxon>
        <taxon>Cinchonoideae</taxon>
        <taxon>Cinchoneae</taxon>
        <taxon>Cinchona</taxon>
    </lineage>
</organism>
<dbReference type="AlphaFoldDB" id="A0ABD2YAQ8"/>
<reference evidence="1 2" key="1">
    <citation type="submission" date="2024-11" db="EMBL/GenBank/DDBJ databases">
        <title>A near-complete genome assembly of Cinchona calisaya.</title>
        <authorList>
            <person name="Lian D.C."/>
            <person name="Zhao X.W."/>
            <person name="Wei L."/>
        </authorList>
    </citation>
    <scope>NUCLEOTIDE SEQUENCE [LARGE SCALE GENOMIC DNA]</scope>
    <source>
        <tissue evidence="1">Nenye</tissue>
    </source>
</reference>
<protein>
    <submittedName>
        <fullName evidence="1">Uncharacterized protein</fullName>
    </submittedName>
</protein>
<dbReference type="EMBL" id="JBJUIK010000014">
    <property type="protein sequence ID" value="KAL3504083.1"/>
    <property type="molecule type" value="Genomic_DNA"/>
</dbReference>
<dbReference type="Proteomes" id="UP001630127">
    <property type="component" value="Unassembled WGS sequence"/>
</dbReference>
<proteinExistence type="predicted"/>
<name>A0ABD2YAQ8_9GENT</name>
<comment type="caution">
    <text evidence="1">The sequence shown here is derived from an EMBL/GenBank/DDBJ whole genome shotgun (WGS) entry which is preliminary data.</text>
</comment>
<evidence type="ECO:0000313" key="2">
    <source>
        <dbReference type="Proteomes" id="UP001630127"/>
    </source>
</evidence>
<gene>
    <name evidence="1" type="ORF">ACH5RR_033924</name>
</gene>